<dbReference type="InterPro" id="IPR045340">
    <property type="entry name" value="DUF6533"/>
</dbReference>
<dbReference type="EMBL" id="QPFP01000019">
    <property type="protein sequence ID" value="TEB31402.1"/>
    <property type="molecule type" value="Genomic_DNA"/>
</dbReference>
<feature type="transmembrane region" description="Helical" evidence="1">
    <location>
        <begin position="121"/>
        <end position="144"/>
    </location>
</feature>
<accession>A0A4Y7TCW0</accession>
<dbReference type="OrthoDB" id="2645170at2759"/>
<protein>
    <recommendedName>
        <fullName evidence="2">DUF6533 domain-containing protein</fullName>
    </recommendedName>
</protein>
<feature type="transmembrane region" description="Helical" evidence="1">
    <location>
        <begin position="57"/>
        <end position="76"/>
    </location>
</feature>
<gene>
    <name evidence="3" type="ORF">FA13DRAFT_365468</name>
</gene>
<keyword evidence="1" id="KW-0812">Transmembrane</keyword>
<feature type="transmembrane region" description="Helical" evidence="1">
    <location>
        <begin position="88"/>
        <end position="109"/>
    </location>
</feature>
<evidence type="ECO:0000313" key="3">
    <source>
        <dbReference type="EMBL" id="TEB31402.1"/>
    </source>
</evidence>
<proteinExistence type="predicted"/>
<organism evidence="3 4">
    <name type="scientific">Coprinellus micaceus</name>
    <name type="common">Glistening ink-cap mushroom</name>
    <name type="synonym">Coprinus micaceus</name>
    <dbReference type="NCBI Taxonomy" id="71717"/>
    <lineage>
        <taxon>Eukaryota</taxon>
        <taxon>Fungi</taxon>
        <taxon>Dikarya</taxon>
        <taxon>Basidiomycota</taxon>
        <taxon>Agaricomycotina</taxon>
        <taxon>Agaricomycetes</taxon>
        <taxon>Agaricomycetidae</taxon>
        <taxon>Agaricales</taxon>
        <taxon>Agaricineae</taxon>
        <taxon>Psathyrellaceae</taxon>
        <taxon>Coprinellus</taxon>
    </lineage>
</organism>
<keyword evidence="1" id="KW-0472">Membrane</keyword>
<evidence type="ECO:0000259" key="2">
    <source>
        <dbReference type="Pfam" id="PF20151"/>
    </source>
</evidence>
<dbReference type="Proteomes" id="UP000298030">
    <property type="component" value="Unassembled WGS sequence"/>
</dbReference>
<keyword evidence="1" id="KW-1133">Transmembrane helix</keyword>
<keyword evidence="4" id="KW-1185">Reference proteome</keyword>
<evidence type="ECO:0000256" key="1">
    <source>
        <dbReference type="SAM" id="Phobius"/>
    </source>
</evidence>
<dbReference type="AlphaFoldDB" id="A0A4Y7TCW0"/>
<dbReference type="Pfam" id="PF20151">
    <property type="entry name" value="DUF6533"/>
    <property type="match status" value="1"/>
</dbReference>
<feature type="transmembrane region" description="Helical" evidence="1">
    <location>
        <begin position="16"/>
        <end position="36"/>
    </location>
</feature>
<feature type="domain" description="DUF6533" evidence="2">
    <location>
        <begin position="22"/>
        <end position="67"/>
    </location>
</feature>
<reference evidence="3 4" key="1">
    <citation type="journal article" date="2019" name="Nat. Ecol. Evol.">
        <title>Megaphylogeny resolves global patterns of mushroom evolution.</title>
        <authorList>
            <person name="Varga T."/>
            <person name="Krizsan K."/>
            <person name="Foldi C."/>
            <person name="Dima B."/>
            <person name="Sanchez-Garcia M."/>
            <person name="Sanchez-Ramirez S."/>
            <person name="Szollosi G.J."/>
            <person name="Szarkandi J.G."/>
            <person name="Papp V."/>
            <person name="Albert L."/>
            <person name="Andreopoulos W."/>
            <person name="Angelini C."/>
            <person name="Antonin V."/>
            <person name="Barry K.W."/>
            <person name="Bougher N.L."/>
            <person name="Buchanan P."/>
            <person name="Buyck B."/>
            <person name="Bense V."/>
            <person name="Catcheside P."/>
            <person name="Chovatia M."/>
            <person name="Cooper J."/>
            <person name="Damon W."/>
            <person name="Desjardin D."/>
            <person name="Finy P."/>
            <person name="Geml J."/>
            <person name="Haridas S."/>
            <person name="Hughes K."/>
            <person name="Justo A."/>
            <person name="Karasinski D."/>
            <person name="Kautmanova I."/>
            <person name="Kiss B."/>
            <person name="Kocsube S."/>
            <person name="Kotiranta H."/>
            <person name="LaButti K.M."/>
            <person name="Lechner B.E."/>
            <person name="Liimatainen K."/>
            <person name="Lipzen A."/>
            <person name="Lukacs Z."/>
            <person name="Mihaltcheva S."/>
            <person name="Morgado L.N."/>
            <person name="Niskanen T."/>
            <person name="Noordeloos M.E."/>
            <person name="Ohm R.A."/>
            <person name="Ortiz-Santana B."/>
            <person name="Ovrebo C."/>
            <person name="Racz N."/>
            <person name="Riley R."/>
            <person name="Savchenko A."/>
            <person name="Shiryaev A."/>
            <person name="Soop K."/>
            <person name="Spirin V."/>
            <person name="Szebenyi C."/>
            <person name="Tomsovsky M."/>
            <person name="Tulloss R.E."/>
            <person name="Uehling J."/>
            <person name="Grigoriev I.V."/>
            <person name="Vagvolgyi C."/>
            <person name="Papp T."/>
            <person name="Martin F.M."/>
            <person name="Miettinen O."/>
            <person name="Hibbett D.S."/>
            <person name="Nagy L.G."/>
        </authorList>
    </citation>
    <scope>NUCLEOTIDE SEQUENCE [LARGE SCALE GENOMIC DNA]</scope>
    <source>
        <strain evidence="3 4">FP101781</strain>
    </source>
</reference>
<sequence length="318" mass="35390">MNNTTLVATLVEVGWALRYVAYFDVASLTFVVAEIWHSLPDEVSLVWHSKWSMGKTLFLLSRYLGFFDISVAIYYTSAANGVKLCERLFAAGSTLQVVGVALAETILYLRVFALSAKSFRLGVLLAILFVGFHTATLVFLTKFIQSLEYVKSPAPTIIGCFPVKMSTKDLSIITALVMSSEVVILAMTIWLVLAKFKRSKSRLVTLMYRDGLVYFVLLTAISAGNMICYFVAPPGYSFLLITPQRALHSILATRMVLHLRKMYGPSVDETPGGIPLSEIVCAVPAHVYTDPESVQTLKKPYMEIVAWPDREQHVPRSE</sequence>
<evidence type="ECO:0000313" key="4">
    <source>
        <dbReference type="Proteomes" id="UP000298030"/>
    </source>
</evidence>
<feature type="transmembrane region" description="Helical" evidence="1">
    <location>
        <begin position="172"/>
        <end position="192"/>
    </location>
</feature>
<name>A0A4Y7TCW0_COPMI</name>
<comment type="caution">
    <text evidence="3">The sequence shown here is derived from an EMBL/GenBank/DDBJ whole genome shotgun (WGS) entry which is preliminary data.</text>
</comment>
<feature type="transmembrane region" description="Helical" evidence="1">
    <location>
        <begin position="212"/>
        <end position="232"/>
    </location>
</feature>